<organism evidence="2">
    <name type="scientific">marine sediment metagenome</name>
    <dbReference type="NCBI Taxonomy" id="412755"/>
    <lineage>
        <taxon>unclassified sequences</taxon>
        <taxon>metagenomes</taxon>
        <taxon>ecological metagenomes</taxon>
    </lineage>
</organism>
<protein>
    <submittedName>
        <fullName evidence="2">Uncharacterized protein</fullName>
    </submittedName>
</protein>
<evidence type="ECO:0000256" key="1">
    <source>
        <dbReference type="SAM" id="MobiDB-lite"/>
    </source>
</evidence>
<name>A0A0F9R0R9_9ZZZZ</name>
<accession>A0A0F9R0R9</accession>
<comment type="caution">
    <text evidence="2">The sequence shown here is derived from an EMBL/GenBank/DDBJ whole genome shotgun (WGS) entry which is preliminary data.</text>
</comment>
<dbReference type="AlphaFoldDB" id="A0A0F9R0R9"/>
<dbReference type="EMBL" id="LAZR01004174">
    <property type="protein sequence ID" value="KKN11093.1"/>
    <property type="molecule type" value="Genomic_DNA"/>
</dbReference>
<sequence length="61" mass="6745">MKGKTTNLEQKSKKTYTKPELKQIPLRPQESVLGFCKNDVTYGPVISTCENIGLVCQTLGS</sequence>
<gene>
    <name evidence="2" type="ORF">LCGC14_1029970</name>
</gene>
<feature type="region of interest" description="Disordered" evidence="1">
    <location>
        <begin position="1"/>
        <end position="21"/>
    </location>
</feature>
<evidence type="ECO:0000313" key="2">
    <source>
        <dbReference type="EMBL" id="KKN11093.1"/>
    </source>
</evidence>
<proteinExistence type="predicted"/>
<reference evidence="2" key="1">
    <citation type="journal article" date="2015" name="Nature">
        <title>Complex archaea that bridge the gap between prokaryotes and eukaryotes.</title>
        <authorList>
            <person name="Spang A."/>
            <person name="Saw J.H."/>
            <person name="Jorgensen S.L."/>
            <person name="Zaremba-Niedzwiedzka K."/>
            <person name="Martijn J."/>
            <person name="Lind A.E."/>
            <person name="van Eijk R."/>
            <person name="Schleper C."/>
            <person name="Guy L."/>
            <person name="Ettema T.J."/>
        </authorList>
    </citation>
    <scope>NUCLEOTIDE SEQUENCE</scope>
</reference>